<keyword evidence="7 9" id="KW-0560">Oxidoreductase</keyword>
<dbReference type="PANTHER" id="PTHR43884">
    <property type="entry name" value="ACYL-COA DEHYDROGENASE"/>
    <property type="match status" value="1"/>
</dbReference>
<dbReference type="GO" id="GO:0006631">
    <property type="term" value="P:fatty acid metabolic process"/>
    <property type="evidence" value="ECO:0007669"/>
    <property type="project" value="UniProtKB-ARBA"/>
</dbReference>
<dbReference type="PANTHER" id="PTHR43884:SF9">
    <property type="entry name" value="COMPLEX I ASSEMBLY FACTOR ACAD9, MITOCHONDRIAL"/>
    <property type="match status" value="1"/>
</dbReference>
<evidence type="ECO:0000256" key="8">
    <source>
        <dbReference type="ARBA" id="ARBA00023128"/>
    </source>
</evidence>
<dbReference type="AlphaFoldDB" id="A0A2M3Z764"/>
<protein>
    <submittedName>
        <fullName evidence="15">Putative very-long-chain acyl-coa dehydrogenase</fullName>
    </submittedName>
</protein>
<comment type="similarity">
    <text evidence="3 9">Belongs to the acyl-CoA dehydrogenase family.</text>
</comment>
<dbReference type="InterPro" id="IPR046373">
    <property type="entry name" value="Acyl-CoA_Oxase/DH_mid-dom_sf"/>
</dbReference>
<keyword evidence="8" id="KW-0496">Mitochondrion</keyword>
<dbReference type="EMBL" id="GGFM01003579">
    <property type="protein sequence ID" value="MBW24330.1"/>
    <property type="molecule type" value="Transcribed_RNA"/>
</dbReference>
<evidence type="ECO:0000256" key="7">
    <source>
        <dbReference type="ARBA" id="ARBA00023002"/>
    </source>
</evidence>
<evidence type="ECO:0000259" key="14">
    <source>
        <dbReference type="Pfam" id="PF21343"/>
    </source>
</evidence>
<feature type="domain" description="ACAD9/ACADV-like C-terminal" evidence="14">
    <location>
        <begin position="508"/>
        <end position="626"/>
    </location>
</feature>
<evidence type="ECO:0000256" key="4">
    <source>
        <dbReference type="ARBA" id="ARBA00022630"/>
    </source>
</evidence>
<keyword evidence="5 9" id="KW-0274">FAD</keyword>
<comment type="cofactor">
    <cofactor evidence="1 9">
        <name>FAD</name>
        <dbReference type="ChEBI" id="CHEBI:57692"/>
    </cofactor>
</comment>
<dbReference type="Gene3D" id="1.20.140.10">
    <property type="entry name" value="Butyryl-CoA Dehydrogenase, subunit A, domain 3"/>
    <property type="match status" value="2"/>
</dbReference>
<dbReference type="Pfam" id="PF00441">
    <property type="entry name" value="Acyl-CoA_dh_1"/>
    <property type="match status" value="1"/>
</dbReference>
<evidence type="ECO:0000259" key="13">
    <source>
        <dbReference type="Pfam" id="PF02771"/>
    </source>
</evidence>
<keyword evidence="6" id="KW-0809">Transit peptide</keyword>
<dbReference type="GO" id="GO:0003995">
    <property type="term" value="F:acyl-CoA dehydrogenase activity"/>
    <property type="evidence" value="ECO:0007669"/>
    <property type="project" value="TreeGrafter"/>
</dbReference>
<dbReference type="InterPro" id="IPR009075">
    <property type="entry name" value="AcylCo_DH/oxidase_C"/>
</dbReference>
<comment type="subcellular location">
    <subcellularLocation>
        <location evidence="2">Mitochondrion</location>
    </subcellularLocation>
</comment>
<evidence type="ECO:0000256" key="3">
    <source>
        <dbReference type="ARBA" id="ARBA00009347"/>
    </source>
</evidence>
<dbReference type="GO" id="GO:0005739">
    <property type="term" value="C:mitochondrion"/>
    <property type="evidence" value="ECO:0007669"/>
    <property type="project" value="UniProtKB-SubCell"/>
</dbReference>
<feature type="region of interest" description="Disordered" evidence="10">
    <location>
        <begin position="30"/>
        <end position="53"/>
    </location>
</feature>
<feature type="domain" description="Acyl-CoA dehydrogenase/oxidase N-terminal" evidence="13">
    <location>
        <begin position="121"/>
        <end position="192"/>
    </location>
</feature>
<feature type="domain" description="Acyl-CoA dehydrogenase/oxidase C-terminal" evidence="11">
    <location>
        <begin position="309"/>
        <end position="438"/>
    </location>
</feature>
<evidence type="ECO:0000256" key="6">
    <source>
        <dbReference type="ARBA" id="ARBA00022946"/>
    </source>
</evidence>
<dbReference type="Pfam" id="PF21343">
    <property type="entry name" value="ACAD9-ACADV_C"/>
    <property type="match status" value="1"/>
</dbReference>
<evidence type="ECO:0000313" key="15">
    <source>
        <dbReference type="EMBL" id="MBW24330.1"/>
    </source>
</evidence>
<evidence type="ECO:0000256" key="2">
    <source>
        <dbReference type="ARBA" id="ARBA00004173"/>
    </source>
</evidence>
<dbReference type="Gene3D" id="2.40.110.10">
    <property type="entry name" value="Butyryl-CoA Dehydrogenase, subunit A, domain 2"/>
    <property type="match status" value="1"/>
</dbReference>
<evidence type="ECO:0000259" key="12">
    <source>
        <dbReference type="Pfam" id="PF02770"/>
    </source>
</evidence>
<dbReference type="InterPro" id="IPR006091">
    <property type="entry name" value="Acyl-CoA_Oxase/DH_mid-dom"/>
</dbReference>
<reference evidence="15" key="1">
    <citation type="submission" date="2018-01" db="EMBL/GenBank/DDBJ databases">
        <title>An insight into the sialome of Amazonian anophelines.</title>
        <authorList>
            <person name="Ribeiro J.M."/>
            <person name="Scarpassa V."/>
            <person name="Calvo E."/>
        </authorList>
    </citation>
    <scope>NUCLEOTIDE SEQUENCE</scope>
    <source>
        <tissue evidence="15">Salivary glands</tissue>
    </source>
</reference>
<evidence type="ECO:0000259" key="11">
    <source>
        <dbReference type="Pfam" id="PF00441"/>
    </source>
</evidence>
<dbReference type="Gene3D" id="1.10.540.10">
    <property type="entry name" value="Acyl-CoA dehydrogenase/oxidase, N-terminal domain"/>
    <property type="match status" value="1"/>
</dbReference>
<sequence length="637" mass="70809">MLLRVCNTIVRRPLNRLGIVRRCCYSTVPSQQHSRQQQKETSAAPSGATDSVPDDVTVLSKQIHQRSAQRKPFVKSLFLGVVDQELLTFPESLDREEQARVEKDRTTFGEMLATSEQKPGASSIGVFGLQGPLAHGGRQFTETEYAYVSELMAHDHDKALLALEHNAIVQLIARHCSDTVKDTLLRRLCSGELVAAAALFETACSRDTMFSTVAERDFASRKWLLNGSKVLLRHGATPHLLAVVASTKTIEKTNNATDNAMATFLVDARAPGVEISDVQIGLQGIELVNVHFRQVEVPEDNVIGSEETGGTQVLTQFLSSVRVQSSVVQVTLLKRILNALTSFCINTQTTSGDIKDIEVVREQLARMACTIYAAESLIYMTTSLMDDFENQDVDVEAAITKIFSAEHLVQFATLPLKLLGPHAMASDSSFDALLSEALKLYVGIESLDSVKFFIALAGLQYAGMQTYEVIKKDRNPAMNPSHVLSKLFEKTSIANPKKFADLQQFFHPSLDPAAHWIEYSIVRLKLATECVLSRHGAEVIDRHVELARLANIATMIYAMIASASRASRSYCIGLRHADQEIHLANMFGMEMSEKVRLLALDLERGPFITNDDNYNIVARNLFREKAYFYQHPITRNF</sequence>
<evidence type="ECO:0000256" key="9">
    <source>
        <dbReference type="RuleBase" id="RU362125"/>
    </source>
</evidence>
<dbReference type="InterPro" id="IPR036250">
    <property type="entry name" value="AcylCo_DH-like_C"/>
</dbReference>
<dbReference type="InterPro" id="IPR037069">
    <property type="entry name" value="AcylCoA_DH/ox_N_sf"/>
</dbReference>
<dbReference type="SUPFAM" id="SSF56645">
    <property type="entry name" value="Acyl-CoA dehydrogenase NM domain-like"/>
    <property type="match status" value="1"/>
</dbReference>
<feature type="compositionally biased region" description="Polar residues" evidence="10">
    <location>
        <begin position="30"/>
        <end position="44"/>
    </location>
</feature>
<keyword evidence="4 9" id="KW-0285">Flavoprotein</keyword>
<dbReference type="Pfam" id="PF02770">
    <property type="entry name" value="Acyl-CoA_dh_M"/>
    <property type="match status" value="1"/>
</dbReference>
<dbReference type="Pfam" id="PF02771">
    <property type="entry name" value="Acyl-CoA_dh_N"/>
    <property type="match status" value="1"/>
</dbReference>
<proteinExistence type="inferred from homology"/>
<feature type="domain" description="Acyl-CoA oxidase/dehydrogenase middle" evidence="12">
    <location>
        <begin position="208"/>
        <end position="295"/>
    </location>
</feature>
<name>A0A2M3Z764_9DIPT</name>
<dbReference type="InterPro" id="IPR049448">
    <property type="entry name" value="ACAD9/ACADV-like_C"/>
</dbReference>
<evidence type="ECO:0000256" key="1">
    <source>
        <dbReference type="ARBA" id="ARBA00001974"/>
    </source>
</evidence>
<dbReference type="InterPro" id="IPR009100">
    <property type="entry name" value="AcylCoA_DH/oxidase_NM_dom_sf"/>
</dbReference>
<dbReference type="InterPro" id="IPR013786">
    <property type="entry name" value="AcylCoA_DH/ox_N"/>
</dbReference>
<dbReference type="SUPFAM" id="SSF47203">
    <property type="entry name" value="Acyl-CoA dehydrogenase C-terminal domain-like"/>
    <property type="match status" value="1"/>
</dbReference>
<evidence type="ECO:0000256" key="5">
    <source>
        <dbReference type="ARBA" id="ARBA00022827"/>
    </source>
</evidence>
<organism evidence="15">
    <name type="scientific">Anopheles braziliensis</name>
    <dbReference type="NCBI Taxonomy" id="58242"/>
    <lineage>
        <taxon>Eukaryota</taxon>
        <taxon>Metazoa</taxon>
        <taxon>Ecdysozoa</taxon>
        <taxon>Arthropoda</taxon>
        <taxon>Hexapoda</taxon>
        <taxon>Insecta</taxon>
        <taxon>Pterygota</taxon>
        <taxon>Neoptera</taxon>
        <taxon>Endopterygota</taxon>
        <taxon>Diptera</taxon>
        <taxon>Nematocera</taxon>
        <taxon>Culicoidea</taxon>
        <taxon>Culicidae</taxon>
        <taxon>Anophelinae</taxon>
        <taxon>Anopheles</taxon>
    </lineage>
</organism>
<dbReference type="GO" id="GO:0050660">
    <property type="term" value="F:flavin adenine dinucleotide binding"/>
    <property type="evidence" value="ECO:0007669"/>
    <property type="project" value="InterPro"/>
</dbReference>
<accession>A0A2M3Z764</accession>
<evidence type="ECO:0000256" key="10">
    <source>
        <dbReference type="SAM" id="MobiDB-lite"/>
    </source>
</evidence>